<protein>
    <submittedName>
        <fullName evidence="1">Uncharacterized protein</fullName>
    </submittedName>
</protein>
<dbReference type="Proteomes" id="UP000069940">
    <property type="component" value="Unassembled WGS sequence"/>
</dbReference>
<dbReference type="RefSeq" id="XP_029713286.2">
    <property type="nucleotide sequence ID" value="XM_029857426.2"/>
</dbReference>
<sequence length="495" mass="55717">MAIVDDQSFLHQLQIAPNVLTIVTNSETTSCASGSVEVQSAAINVGETAEDPTIEQVPAEINDETMDNNLHDENKSPNVSVKRCREQLPGFHVVKKNVSTGMKFRSFEIKWDKVSDNTLSKLDALQDYKLKNQSSSAPKSMRLTKQERCGLINCIVDQLRAIDTCIQADIMETVAKDILRKYPCLEMVDDDGYGDGLSYVVLKHKLINHNSYLNRFKDPNHQTTKVTSQTRKCSNARAGTSKEYWAKSSPECAKELFVKLRRDEPNLLSDECLQSTHAFVRYRLDSHRDLRTLLLELPVLRRRKLLSYHFNQATGTDIDTLRKFFNMKRVKIIEYSAAVSKPGKLLESCSDAEIFQFLASMVGENLNNLVLKKEVGTRMEDIDHASGGPVLVAIDMGNDKAMYYVYAEQTRLSEGTEDIVGGIQDLMSVHYVHNFVYLKEASKFLELVQQYFLKIIPSKGSKSTANRVGPIQRVVKKAIETLSSYDASQPGPSNL</sequence>
<evidence type="ECO:0000313" key="2">
    <source>
        <dbReference type="Proteomes" id="UP000069940"/>
    </source>
</evidence>
<dbReference type="EnsemblMetazoa" id="AALFPA23_010001.R13885">
    <property type="protein sequence ID" value="AALFPA23_010001.P13885"/>
    <property type="gene ID" value="AALFPA23_010001"/>
</dbReference>
<evidence type="ECO:0000313" key="1">
    <source>
        <dbReference type="EnsemblMetazoa" id="AALFPA23_010001.P13885"/>
    </source>
</evidence>
<keyword evidence="2" id="KW-1185">Reference proteome</keyword>
<reference evidence="2" key="1">
    <citation type="journal article" date="2015" name="Proc. Natl. Acad. Sci. U.S.A.">
        <title>Genome sequence of the Asian Tiger mosquito, Aedes albopictus, reveals insights into its biology, genetics, and evolution.</title>
        <authorList>
            <person name="Chen X.G."/>
            <person name="Jiang X."/>
            <person name="Gu J."/>
            <person name="Xu M."/>
            <person name="Wu Y."/>
            <person name="Deng Y."/>
            <person name="Zhang C."/>
            <person name="Bonizzoni M."/>
            <person name="Dermauw W."/>
            <person name="Vontas J."/>
            <person name="Armbruster P."/>
            <person name="Huang X."/>
            <person name="Yang Y."/>
            <person name="Zhang H."/>
            <person name="He W."/>
            <person name="Peng H."/>
            <person name="Liu Y."/>
            <person name="Wu K."/>
            <person name="Chen J."/>
            <person name="Lirakis M."/>
            <person name="Topalis P."/>
            <person name="Van Leeuwen T."/>
            <person name="Hall A.B."/>
            <person name="Jiang X."/>
            <person name="Thorpe C."/>
            <person name="Mueller R.L."/>
            <person name="Sun C."/>
            <person name="Waterhouse R.M."/>
            <person name="Yan G."/>
            <person name="Tu Z.J."/>
            <person name="Fang X."/>
            <person name="James A.A."/>
        </authorList>
    </citation>
    <scope>NUCLEOTIDE SEQUENCE [LARGE SCALE GENOMIC DNA]</scope>
    <source>
        <strain evidence="2">Foshan</strain>
    </source>
</reference>
<proteinExistence type="predicted"/>
<reference evidence="1" key="2">
    <citation type="submission" date="2025-05" db="UniProtKB">
        <authorList>
            <consortium name="EnsemblMetazoa"/>
        </authorList>
    </citation>
    <scope>IDENTIFICATION</scope>
    <source>
        <strain evidence="1">Foshan</strain>
    </source>
</reference>
<dbReference type="GeneID" id="115257616"/>
<accession>A0ABM1YKJ6</accession>
<organism evidence="1 2">
    <name type="scientific">Aedes albopictus</name>
    <name type="common">Asian tiger mosquito</name>
    <name type="synonym">Stegomyia albopicta</name>
    <dbReference type="NCBI Taxonomy" id="7160"/>
    <lineage>
        <taxon>Eukaryota</taxon>
        <taxon>Metazoa</taxon>
        <taxon>Ecdysozoa</taxon>
        <taxon>Arthropoda</taxon>
        <taxon>Hexapoda</taxon>
        <taxon>Insecta</taxon>
        <taxon>Pterygota</taxon>
        <taxon>Neoptera</taxon>
        <taxon>Endopterygota</taxon>
        <taxon>Diptera</taxon>
        <taxon>Nematocera</taxon>
        <taxon>Culicoidea</taxon>
        <taxon>Culicidae</taxon>
        <taxon>Culicinae</taxon>
        <taxon>Aedini</taxon>
        <taxon>Aedes</taxon>
        <taxon>Stegomyia</taxon>
    </lineage>
</organism>
<name>A0ABM1YKJ6_AEDAL</name>